<evidence type="ECO:0000259" key="3">
    <source>
        <dbReference type="SMART" id="SM00849"/>
    </source>
</evidence>
<dbReference type="InterPro" id="IPR042173">
    <property type="entry name" value="RNase_J_2"/>
</dbReference>
<dbReference type="InterPro" id="IPR001279">
    <property type="entry name" value="Metallo-B-lactamas"/>
</dbReference>
<dbReference type="Gene3D" id="3.40.50.10710">
    <property type="entry name" value="Metallo-hydrolase/oxidoreductase"/>
    <property type="match status" value="1"/>
</dbReference>
<dbReference type="InterPro" id="IPR036866">
    <property type="entry name" value="RibonucZ/Hydroxyglut_hydro"/>
</dbReference>
<keyword evidence="2" id="KW-0694">RNA-binding</keyword>
<dbReference type="GO" id="GO:0003723">
    <property type="term" value="F:RNA binding"/>
    <property type="evidence" value="ECO:0007669"/>
    <property type="project" value="UniProtKB-KW"/>
</dbReference>
<dbReference type="CDD" id="cd07732">
    <property type="entry name" value="metallo-hydrolase-like_MBL-fold"/>
    <property type="match status" value="1"/>
</dbReference>
<feature type="domain" description="Metallo-beta-lactamase" evidence="3">
    <location>
        <begin position="13"/>
        <end position="204"/>
    </location>
</feature>
<dbReference type="OrthoDB" id="9803916at2"/>
<dbReference type="EMBL" id="CP001848">
    <property type="protein sequence ID" value="ADB19111.1"/>
    <property type="molecule type" value="Genomic_DNA"/>
</dbReference>
<sequence length="431" mass="47984">MRITIHRGTKEIGGSCVEIATTSTRIVLDLGLPIVDANREPFDSRLALTKSNEELRDEKVIPAIAGLFDESHAPPDAILLSHAHLDHAGLLHRSRTEVPIYTTAGTSKMMLAAGVFAGQKSLDRNRFRPVTSQQTYRIGDFSITPLSVDHSIFGSVAYLIEGDGKAILYTGDFRNHGRKPGMMRDLLAFVRGKSIDVLIVEGTHFGGEREQGRSEFELEVEIRSLIESAPALVLACFSALDIDRLVTIYKASQAAGRTLVIDAYAAFVLHLLGSSVSTPKPTKEYGIRVFFNAHFEKRNLVEIRKRFEEVQIELSEVLRDENRYVMMFRPSMLASDFGGSLPKPCRCLYGYWKGYLAKPDWQELQNVIEGAHGDFIPAHVSGHAYIRDIIALVAAIQPRHILPIHTFSPESFNEHFANVVAIEDGLPYQVN</sequence>
<dbReference type="Pfam" id="PF07521">
    <property type="entry name" value="RMMBL"/>
    <property type="match status" value="1"/>
</dbReference>
<dbReference type="HOGENOM" id="CLU_031965_0_0_0"/>
<organism evidence="4 5">
    <name type="scientific">Pirellula staleyi (strain ATCC 27377 / DSM 6068 / ICPB 4128)</name>
    <name type="common">Pirella staleyi</name>
    <dbReference type="NCBI Taxonomy" id="530564"/>
    <lineage>
        <taxon>Bacteria</taxon>
        <taxon>Pseudomonadati</taxon>
        <taxon>Planctomycetota</taxon>
        <taxon>Planctomycetia</taxon>
        <taxon>Pirellulales</taxon>
        <taxon>Pirellulaceae</taxon>
        <taxon>Pirellula</taxon>
    </lineage>
</organism>
<name>D2R626_PIRSD</name>
<evidence type="ECO:0000256" key="2">
    <source>
        <dbReference type="ARBA" id="ARBA00022884"/>
    </source>
</evidence>
<keyword evidence="1" id="KW-0378">Hydrolase</keyword>
<evidence type="ECO:0000313" key="4">
    <source>
        <dbReference type="EMBL" id="ADB19111.1"/>
    </source>
</evidence>
<dbReference type="GO" id="GO:0004527">
    <property type="term" value="F:exonuclease activity"/>
    <property type="evidence" value="ECO:0007669"/>
    <property type="project" value="UniProtKB-KW"/>
</dbReference>
<accession>D2R626</accession>
<gene>
    <name evidence="4" type="ordered locus">Psta_4467</name>
</gene>
<dbReference type="PANTHER" id="PTHR43694:SF1">
    <property type="entry name" value="RIBONUCLEASE J"/>
    <property type="match status" value="1"/>
</dbReference>
<evidence type="ECO:0000313" key="5">
    <source>
        <dbReference type="Proteomes" id="UP000001887"/>
    </source>
</evidence>
<dbReference type="InterPro" id="IPR011108">
    <property type="entry name" value="RMMBL"/>
</dbReference>
<protein>
    <submittedName>
        <fullName evidence="4">Beta-lactamase domain protein</fullName>
    </submittedName>
</protein>
<dbReference type="KEGG" id="psl:Psta_4467"/>
<dbReference type="PANTHER" id="PTHR43694">
    <property type="entry name" value="RIBONUCLEASE J"/>
    <property type="match status" value="1"/>
</dbReference>
<dbReference type="Proteomes" id="UP000001887">
    <property type="component" value="Chromosome"/>
</dbReference>
<reference evidence="4 5" key="1">
    <citation type="journal article" date="2009" name="Stand. Genomic Sci.">
        <title>Complete genome sequence of Pirellula staleyi type strain (ATCC 27377).</title>
        <authorList>
            <person name="Clum A."/>
            <person name="Tindall B.J."/>
            <person name="Sikorski J."/>
            <person name="Ivanova N."/>
            <person name="Mavrommatis K."/>
            <person name="Lucas S."/>
            <person name="Glavina del Rio T."/>
            <person name="Nolan M."/>
            <person name="Chen F."/>
            <person name="Tice H."/>
            <person name="Pitluck S."/>
            <person name="Cheng J.F."/>
            <person name="Chertkov O."/>
            <person name="Brettin T."/>
            <person name="Han C."/>
            <person name="Detter J.C."/>
            <person name="Kuske C."/>
            <person name="Bruce D."/>
            <person name="Goodwin L."/>
            <person name="Ovchinikova G."/>
            <person name="Pati A."/>
            <person name="Mikhailova N."/>
            <person name="Chen A."/>
            <person name="Palaniappan K."/>
            <person name="Land M."/>
            <person name="Hauser L."/>
            <person name="Chang Y.J."/>
            <person name="Jeffries C.D."/>
            <person name="Chain P."/>
            <person name="Rohde M."/>
            <person name="Goker M."/>
            <person name="Bristow J."/>
            <person name="Eisen J.A."/>
            <person name="Markowitz V."/>
            <person name="Hugenholtz P."/>
            <person name="Kyrpides N.C."/>
            <person name="Klenk H.P."/>
            <person name="Lapidus A."/>
        </authorList>
    </citation>
    <scope>NUCLEOTIDE SEQUENCE [LARGE SCALE GENOMIC DNA]</scope>
    <source>
        <strain evidence="5">ATCC 27377 / DSM 6068 / ICPB 4128</strain>
    </source>
</reference>
<keyword evidence="5" id="KW-1185">Reference proteome</keyword>
<dbReference type="AlphaFoldDB" id="D2R626"/>
<dbReference type="SMART" id="SM00849">
    <property type="entry name" value="Lactamase_B"/>
    <property type="match status" value="1"/>
</dbReference>
<keyword evidence="1" id="KW-0269">Exonuclease</keyword>
<keyword evidence="1" id="KW-0540">Nuclease</keyword>
<dbReference type="Pfam" id="PF12706">
    <property type="entry name" value="Lactamase_B_2"/>
    <property type="match status" value="1"/>
</dbReference>
<dbReference type="Gene3D" id="3.60.15.10">
    <property type="entry name" value="Ribonuclease Z/Hydroxyacylglutathione hydrolase-like"/>
    <property type="match status" value="1"/>
</dbReference>
<evidence type="ECO:0000256" key="1">
    <source>
        <dbReference type="ARBA" id="ARBA00022839"/>
    </source>
</evidence>
<dbReference type="eggNOG" id="COG1236">
    <property type="taxonomic scope" value="Bacteria"/>
</dbReference>
<dbReference type="SUPFAM" id="SSF56281">
    <property type="entry name" value="Metallo-hydrolase/oxidoreductase"/>
    <property type="match status" value="1"/>
</dbReference>
<proteinExistence type="predicted"/>
<dbReference type="STRING" id="530564.Psta_4467"/>